<dbReference type="OrthoDB" id="177535at2157"/>
<reference evidence="2 3" key="1">
    <citation type="submission" date="2019-02" db="EMBL/GenBank/DDBJ databases">
        <title>Genome analysis provides insights into bioremediation potentialities and Haloocin production by Natrinema altunense strain 4.1R isolated from Chott Douz in Tunisian desert.</title>
        <authorList>
            <person name="Najjari A."/>
            <person name="Youssef N."/>
            <person name="Ben Dhia O."/>
            <person name="Ferjani R."/>
            <person name="El Hidri D."/>
            <person name="Ouzari H.I."/>
            <person name="Cherif A."/>
        </authorList>
    </citation>
    <scope>NUCLEOTIDE SEQUENCE [LARGE SCALE GENOMIC DNA]</scope>
    <source>
        <strain evidence="2 3">4.1R</strain>
    </source>
</reference>
<sequence length="138" mass="14630">MLKASAGTAAASGLTGVASATAATTGENHANRSDGERQTPDLHVRDSPDPNEHVNVTVTDEESETEVFTYTTETQDEQLATIADIGIDNAGDYTIVATYGEQKAERRLTVFGDGFSAAAGYHVDVSPNDELRVSKRVI</sequence>
<organism evidence="2 3">
    <name type="scientific">Natrinema altunense</name>
    <dbReference type="NCBI Taxonomy" id="222984"/>
    <lineage>
        <taxon>Archaea</taxon>
        <taxon>Methanobacteriati</taxon>
        <taxon>Methanobacteriota</taxon>
        <taxon>Stenosarchaea group</taxon>
        <taxon>Halobacteria</taxon>
        <taxon>Halobacteriales</taxon>
        <taxon>Natrialbaceae</taxon>
        <taxon>Natrinema</taxon>
    </lineage>
</organism>
<feature type="compositionally biased region" description="Low complexity" evidence="1">
    <location>
        <begin position="1"/>
        <end position="26"/>
    </location>
</feature>
<dbReference type="AlphaFoldDB" id="A0A482Y0E9"/>
<accession>A0A482Y0E9</accession>
<dbReference type="Proteomes" id="UP000292704">
    <property type="component" value="Unassembled WGS sequence"/>
</dbReference>
<evidence type="ECO:0000313" key="3">
    <source>
        <dbReference type="Proteomes" id="UP000292704"/>
    </source>
</evidence>
<protein>
    <submittedName>
        <fullName evidence="2">Uncharacterized protein</fullName>
    </submittedName>
</protein>
<feature type="compositionally biased region" description="Basic and acidic residues" evidence="1">
    <location>
        <begin position="29"/>
        <end position="52"/>
    </location>
</feature>
<comment type="caution">
    <text evidence="2">The sequence shown here is derived from an EMBL/GenBank/DDBJ whole genome shotgun (WGS) entry which is preliminary data.</text>
</comment>
<evidence type="ECO:0000256" key="1">
    <source>
        <dbReference type="SAM" id="MobiDB-lite"/>
    </source>
</evidence>
<dbReference type="STRING" id="222984.GCA_000731985_02368"/>
<proteinExistence type="predicted"/>
<evidence type="ECO:0000313" key="2">
    <source>
        <dbReference type="EMBL" id="RZH67783.1"/>
    </source>
</evidence>
<name>A0A482Y0E9_9EURY</name>
<gene>
    <name evidence="2" type="ORF">ELS17_10550</name>
</gene>
<dbReference type="EMBL" id="SHMR01000004">
    <property type="protein sequence ID" value="RZH67783.1"/>
    <property type="molecule type" value="Genomic_DNA"/>
</dbReference>
<feature type="region of interest" description="Disordered" evidence="1">
    <location>
        <begin position="1"/>
        <end position="64"/>
    </location>
</feature>